<protein>
    <recommendedName>
        <fullName evidence="6">L domain-like protein</fullName>
    </recommendedName>
</protein>
<evidence type="ECO:0000256" key="1">
    <source>
        <dbReference type="ARBA" id="ARBA00022614"/>
    </source>
</evidence>
<dbReference type="PANTHER" id="PTHR45631:SF68">
    <property type="entry name" value="REPEAT FAMILY PROTEIN, PUTATIVE, EXPRESSED-RELATED"/>
    <property type="match status" value="1"/>
</dbReference>
<evidence type="ECO:0008006" key="6">
    <source>
        <dbReference type="Google" id="ProtNLM"/>
    </source>
</evidence>
<keyword evidence="3" id="KW-0812">Transmembrane</keyword>
<keyword evidence="3" id="KW-1133">Transmembrane helix</keyword>
<dbReference type="PANTHER" id="PTHR45631">
    <property type="entry name" value="OS07G0107800 PROTEIN-RELATED"/>
    <property type="match status" value="1"/>
</dbReference>
<keyword evidence="5" id="KW-1185">Reference proteome</keyword>
<dbReference type="InterPro" id="IPR025875">
    <property type="entry name" value="Leu-rich_rpt_4"/>
</dbReference>
<dbReference type="OrthoDB" id="676979at2759"/>
<evidence type="ECO:0000313" key="4">
    <source>
        <dbReference type="EMBL" id="ORX42290.1"/>
    </source>
</evidence>
<keyword evidence="2" id="KW-0677">Repeat</keyword>
<dbReference type="EMBL" id="MCFH01000067">
    <property type="protein sequence ID" value="ORX42290.1"/>
    <property type="molecule type" value="Genomic_DNA"/>
</dbReference>
<feature type="non-terminal residue" evidence="4">
    <location>
        <position position="1"/>
    </location>
</feature>
<dbReference type="SUPFAM" id="SSF52058">
    <property type="entry name" value="L domain-like"/>
    <property type="match status" value="1"/>
</dbReference>
<accession>A0A1Y1UWF1</accession>
<dbReference type="AlphaFoldDB" id="A0A1Y1UWF1"/>
<keyword evidence="3" id="KW-0472">Membrane</keyword>
<dbReference type="Proteomes" id="UP000193719">
    <property type="component" value="Unassembled WGS sequence"/>
</dbReference>
<gene>
    <name evidence="4" type="ORF">BCR36DRAFT_159990</name>
</gene>
<reference evidence="4 5" key="2">
    <citation type="submission" date="2016-08" db="EMBL/GenBank/DDBJ databases">
        <title>Pervasive Adenine N6-methylation of Active Genes in Fungi.</title>
        <authorList>
            <consortium name="DOE Joint Genome Institute"/>
            <person name="Mondo S.J."/>
            <person name="Dannebaum R.O."/>
            <person name="Kuo R.C."/>
            <person name="Labutti K."/>
            <person name="Haridas S."/>
            <person name="Kuo A."/>
            <person name="Salamov A."/>
            <person name="Ahrendt S.R."/>
            <person name="Lipzen A."/>
            <person name="Sullivan W."/>
            <person name="Andreopoulos W.B."/>
            <person name="Clum A."/>
            <person name="Lindquist E."/>
            <person name="Daum C."/>
            <person name="Ramamoorthy G.K."/>
            <person name="Gryganskyi A."/>
            <person name="Culley D."/>
            <person name="Magnuson J.K."/>
            <person name="James T.Y."/>
            <person name="O'Malley M.A."/>
            <person name="Stajich J.E."/>
            <person name="Spatafora J.W."/>
            <person name="Visel A."/>
            <person name="Grigoriev I.V."/>
        </authorList>
    </citation>
    <scope>NUCLEOTIDE SEQUENCE [LARGE SCALE GENOMIC DNA]</scope>
    <source>
        <strain evidence="5">finn</strain>
    </source>
</reference>
<feature type="transmembrane region" description="Helical" evidence="3">
    <location>
        <begin position="88"/>
        <end position="109"/>
    </location>
</feature>
<reference evidence="4 5" key="1">
    <citation type="submission" date="2016-08" db="EMBL/GenBank/DDBJ databases">
        <title>Genomes of anaerobic fungi encode conserved fungal cellulosomes for biomass hydrolysis.</title>
        <authorList>
            <consortium name="DOE Joint Genome Institute"/>
            <person name="Haitjema C.H."/>
            <person name="Gilmore S.P."/>
            <person name="Henske J.K."/>
            <person name="Solomon K.V."/>
            <person name="De Groot R."/>
            <person name="Kuo A."/>
            <person name="Mondo S.J."/>
            <person name="Salamov A.A."/>
            <person name="Labutti K."/>
            <person name="Zhao Z."/>
            <person name="Chiniquy J."/>
            <person name="Barry K."/>
            <person name="Brewer H.M."/>
            <person name="Purvine S.O."/>
            <person name="Wright A.T."/>
            <person name="Boxma B."/>
            <person name="Van Alen T."/>
            <person name="Hackstein J.H."/>
            <person name="Baker S.E."/>
            <person name="Grigoriev I.V."/>
            <person name="O'Malley M.A."/>
        </authorList>
    </citation>
    <scope>NUCLEOTIDE SEQUENCE [LARGE SCALE GENOMIC DNA]</scope>
    <source>
        <strain evidence="5">finn</strain>
    </source>
</reference>
<dbReference type="Gene3D" id="3.80.10.10">
    <property type="entry name" value="Ribonuclease Inhibitor"/>
    <property type="match status" value="1"/>
</dbReference>
<proteinExistence type="predicted"/>
<dbReference type="InterPro" id="IPR032675">
    <property type="entry name" value="LRR_dom_sf"/>
</dbReference>
<evidence type="ECO:0000256" key="3">
    <source>
        <dbReference type="SAM" id="Phobius"/>
    </source>
</evidence>
<evidence type="ECO:0000256" key="2">
    <source>
        <dbReference type="ARBA" id="ARBA00022737"/>
    </source>
</evidence>
<sequence length="206" mass="23211">SNLQTLKLKNNTLTGLIPSDLGKLPNLKELDISENGFSGSIPDEIKMNDNIDFTYKNYNDINKVKPVVNDTNSNEANLNYKPSSFNKIIVIEMIMIITIIIAIFLVLTLQKKKRSNDKNLTNSYYSRIINDSSGRNIIVNTNDNNDDNDSIIINTITNVRTNFNSLLNDSDSNPNITLVATDQPPKYEDIIEENIEINQSSINANR</sequence>
<dbReference type="Pfam" id="PF12799">
    <property type="entry name" value="LRR_4"/>
    <property type="match status" value="1"/>
</dbReference>
<organism evidence="4 5">
    <name type="scientific">Piromyces finnis</name>
    <dbReference type="NCBI Taxonomy" id="1754191"/>
    <lineage>
        <taxon>Eukaryota</taxon>
        <taxon>Fungi</taxon>
        <taxon>Fungi incertae sedis</taxon>
        <taxon>Chytridiomycota</taxon>
        <taxon>Chytridiomycota incertae sedis</taxon>
        <taxon>Neocallimastigomycetes</taxon>
        <taxon>Neocallimastigales</taxon>
        <taxon>Neocallimastigaceae</taxon>
        <taxon>Piromyces</taxon>
    </lineage>
</organism>
<name>A0A1Y1UWF1_9FUNG</name>
<evidence type="ECO:0000313" key="5">
    <source>
        <dbReference type="Proteomes" id="UP000193719"/>
    </source>
</evidence>
<keyword evidence="1" id="KW-0433">Leucine-rich repeat</keyword>
<comment type="caution">
    <text evidence="4">The sequence shown here is derived from an EMBL/GenBank/DDBJ whole genome shotgun (WGS) entry which is preliminary data.</text>
</comment>